<reference evidence="1 2" key="1">
    <citation type="journal article" date="2011" name="Front. Microbiol.">
        <title>Genomic signatures of strain selection and enhancement in Bacillus atrophaeus var. globigii, a historical biowarfare simulant.</title>
        <authorList>
            <person name="Gibbons H.S."/>
            <person name="Broomall S.M."/>
            <person name="McNew L.A."/>
            <person name="Daligault H."/>
            <person name="Chapman C."/>
            <person name="Bruce D."/>
            <person name="Karavis M."/>
            <person name="Krepps M."/>
            <person name="McGregor P.A."/>
            <person name="Hong C."/>
            <person name="Park K.H."/>
            <person name="Akmal A."/>
            <person name="Feldman A."/>
            <person name="Lin J.S."/>
            <person name="Chang W.E."/>
            <person name="Higgs B.W."/>
            <person name="Demirev P."/>
            <person name="Lindquist J."/>
            <person name="Liem A."/>
            <person name="Fochler E."/>
            <person name="Read T.D."/>
            <person name="Tapia R."/>
            <person name="Johnson S."/>
            <person name="Bishop-Lilly K.A."/>
            <person name="Detter C."/>
            <person name="Han C."/>
            <person name="Sozhamannan S."/>
            <person name="Rosenzweig C.N."/>
            <person name="Skowronski E.W."/>
        </authorList>
    </citation>
    <scope>NUCLEOTIDE SEQUENCE [LARGE SCALE GENOMIC DNA]</scope>
    <source>
        <strain evidence="1 2">TPS4-2</strain>
    </source>
</reference>
<comment type="caution">
    <text evidence="1">The sequence shown here is derived from an EMBL/GenBank/DDBJ whole genome shotgun (WGS) entry which is preliminary data.</text>
</comment>
<evidence type="ECO:0000313" key="2">
    <source>
        <dbReference type="Proteomes" id="UP000288361"/>
    </source>
</evidence>
<evidence type="ECO:0000313" key="1">
    <source>
        <dbReference type="EMBL" id="RUO64551.1"/>
    </source>
</evidence>
<dbReference type="Proteomes" id="UP000288361">
    <property type="component" value="Unassembled WGS sequence"/>
</dbReference>
<accession>A0A432YS72</accession>
<organism evidence="1 2">
    <name type="scientific">Idiomarina piscisalsi</name>
    <dbReference type="NCBI Taxonomy" id="1096243"/>
    <lineage>
        <taxon>Bacteria</taxon>
        <taxon>Pseudomonadati</taxon>
        <taxon>Pseudomonadota</taxon>
        <taxon>Gammaproteobacteria</taxon>
        <taxon>Alteromonadales</taxon>
        <taxon>Idiomarinaceae</taxon>
        <taxon>Idiomarina</taxon>
    </lineage>
</organism>
<protein>
    <recommendedName>
        <fullName evidence="3">DUF3375 domain-containing protein</fullName>
    </recommendedName>
</protein>
<name>A0A432YS72_9GAMM</name>
<evidence type="ECO:0008006" key="3">
    <source>
        <dbReference type="Google" id="ProtNLM"/>
    </source>
</evidence>
<proteinExistence type="predicted"/>
<gene>
    <name evidence="1" type="ORF">CWI73_07620</name>
</gene>
<dbReference type="EMBL" id="PIQA01000004">
    <property type="protein sequence ID" value="RUO64551.1"/>
    <property type="molecule type" value="Genomic_DNA"/>
</dbReference>
<sequence length="458" mass="51598">MEWPLLLASTARLIDLHDSDRTVGGSIYSPDERRRGAGTGLWLDVGTRLLQYLYERDLESNEAWVPLEGIISELTQLHDVTREDIIFVANYLATPTRLITLKDGENDALQRQTYKRETALIEWPRNTNRRDRCRLSSSGTKAVLLSQAAQNWLYAADDASKVERAIDYGAYADVPQLAEGLISQVRRFSKEITLLLERQHMEDLLRDFAKHRDDYMRVIIEVQSSVEAASEQFNTKQAKEQYSRWLETEAGNSFTPYTVTQSFTEILQAIERLSRKFQKLVSMLASSKREVIGLVRFDLAAVGLAFHPCSESITELCIAELGPWSTDIAAPSHLDFSGILSLQQEENSSTTLVFDDEAVDELPSLIERFLSAYREEILSQLSVGPVSLSSAVEKGWLTVEDFDALPQLIGVYASPEWLDDTNSELAVSVSPNALNIQLPDGNRLEGDDLILHWLKSHS</sequence>
<dbReference type="AlphaFoldDB" id="A0A432YS72"/>